<accession>A0A6L2PCZ0</accession>
<organism evidence="3 4">
    <name type="scientific">Coptotermes formosanus</name>
    <name type="common">Formosan subterranean termite</name>
    <dbReference type="NCBI Taxonomy" id="36987"/>
    <lineage>
        <taxon>Eukaryota</taxon>
        <taxon>Metazoa</taxon>
        <taxon>Ecdysozoa</taxon>
        <taxon>Arthropoda</taxon>
        <taxon>Hexapoda</taxon>
        <taxon>Insecta</taxon>
        <taxon>Pterygota</taxon>
        <taxon>Neoptera</taxon>
        <taxon>Polyneoptera</taxon>
        <taxon>Dictyoptera</taxon>
        <taxon>Blattodea</taxon>
        <taxon>Blattoidea</taxon>
        <taxon>Termitoidae</taxon>
        <taxon>Rhinotermitidae</taxon>
        <taxon>Coptotermes</taxon>
    </lineage>
</organism>
<comment type="caution">
    <text evidence="3">The sequence shown here is derived from an EMBL/GenBank/DDBJ whole genome shotgun (WGS) entry which is preliminary data.</text>
</comment>
<dbReference type="SUPFAM" id="SSF50729">
    <property type="entry name" value="PH domain-like"/>
    <property type="match status" value="1"/>
</dbReference>
<name>A0A6L2PCZ0_COPFO</name>
<protein>
    <recommendedName>
        <fullName evidence="2">PH domain-containing protein</fullName>
    </recommendedName>
</protein>
<feature type="region of interest" description="Disordered" evidence="1">
    <location>
        <begin position="1"/>
        <end position="26"/>
    </location>
</feature>
<reference evidence="4" key="1">
    <citation type="submission" date="2020-01" db="EMBL/GenBank/DDBJ databases">
        <title>Draft genome sequence of the Termite Coptotermes fromosanus.</title>
        <authorList>
            <person name="Itakura S."/>
            <person name="Yosikawa Y."/>
            <person name="Umezawa K."/>
        </authorList>
    </citation>
    <scope>NUCLEOTIDE SEQUENCE [LARGE SCALE GENOMIC DNA]</scope>
</reference>
<evidence type="ECO:0000313" key="4">
    <source>
        <dbReference type="Proteomes" id="UP000502823"/>
    </source>
</evidence>
<dbReference type="EMBL" id="BLKM01000127">
    <property type="protein sequence ID" value="GFG29300.1"/>
    <property type="molecule type" value="Genomic_DNA"/>
</dbReference>
<dbReference type="OrthoDB" id="8189406at2759"/>
<dbReference type="InParanoid" id="A0A6L2PCZ0"/>
<gene>
    <name evidence="3" type="ORF">Cfor_01389</name>
</gene>
<evidence type="ECO:0000259" key="2">
    <source>
        <dbReference type="PROSITE" id="PS50003"/>
    </source>
</evidence>
<dbReference type="AlphaFoldDB" id="A0A6L2PCZ0"/>
<dbReference type="InterPro" id="IPR011993">
    <property type="entry name" value="PH-like_dom_sf"/>
</dbReference>
<feature type="domain" description="PH" evidence="2">
    <location>
        <begin position="63"/>
        <end position="136"/>
    </location>
</feature>
<proteinExistence type="predicted"/>
<dbReference type="Gene3D" id="2.30.29.30">
    <property type="entry name" value="Pleckstrin-homology domain (PH domain)/Phosphotyrosine-binding domain (PTB)"/>
    <property type="match status" value="1"/>
</dbReference>
<dbReference type="Proteomes" id="UP000502823">
    <property type="component" value="Unassembled WGS sequence"/>
</dbReference>
<feature type="compositionally biased region" description="Basic and acidic residues" evidence="1">
    <location>
        <begin position="10"/>
        <end position="19"/>
    </location>
</feature>
<dbReference type="InterPro" id="IPR001849">
    <property type="entry name" value="PH_domain"/>
</dbReference>
<keyword evidence="4" id="KW-1185">Reference proteome</keyword>
<evidence type="ECO:0000313" key="3">
    <source>
        <dbReference type="EMBL" id="GFG29300.1"/>
    </source>
</evidence>
<dbReference type="PROSITE" id="PS50003">
    <property type="entry name" value="PH_DOMAIN"/>
    <property type="match status" value="1"/>
</dbReference>
<sequence>MTYYSGRAGSPEEHKEVPRSEQPVASATFESGTPKCLISRASLLSYPLLIATCELEWAVDGAWELRHVEVRDGSLVVYSTPAGPKLRLPLRHLSLQSANHPHAFSLVREHQPIATLLAGTDEEYERWVKTLAVELMRQTPLEAVRFLDILEITATIARTRGFDEEAGCLKKRSSEGSDIQLECPEEDRLLKEGLQPSRQRCRFECEKDYLTSCERGRAKQRVRVKTCVSECGVRRLVRTQSGGPKCKVSDSDSDLEDVDEKEMAALLRKCQQVDNYVPVSEKRRLFESLSRRGRRLAQSSDNLCGAAGVAEVKIRRKKRTRSLHDLSRSSVAVRDICRYFETRGQPAQDVSRHENVSVVRN</sequence>
<evidence type="ECO:0000256" key="1">
    <source>
        <dbReference type="SAM" id="MobiDB-lite"/>
    </source>
</evidence>